<dbReference type="RefSeq" id="XP_026677352.1">
    <property type="nucleotide sequence ID" value="XM_026821551.1"/>
</dbReference>
<evidence type="ECO:0000256" key="7">
    <source>
        <dbReference type="ARBA" id="ARBA00023186"/>
    </source>
</evidence>
<dbReference type="CDD" id="cd17044">
    <property type="entry name" value="Ubl_TBCE"/>
    <property type="match status" value="1"/>
</dbReference>
<dbReference type="STRING" id="121845.A0A3Q0IMA9"/>
<dbReference type="GeneID" id="103506514"/>
<evidence type="ECO:0000256" key="2">
    <source>
        <dbReference type="ARBA" id="ARBA00006286"/>
    </source>
</evidence>
<dbReference type="AlphaFoldDB" id="A0A3Q0IMA9"/>
<dbReference type="SMART" id="SM01052">
    <property type="entry name" value="CAP_GLY"/>
    <property type="match status" value="1"/>
</dbReference>
<dbReference type="InterPro" id="IPR036859">
    <property type="entry name" value="CAP-Gly_dom_sf"/>
</dbReference>
<evidence type="ECO:0000256" key="1">
    <source>
        <dbReference type="ARBA" id="ARBA00004496"/>
    </source>
</evidence>
<dbReference type="SUPFAM" id="SSF52075">
    <property type="entry name" value="Outer arm dynein light chain 1"/>
    <property type="match status" value="1"/>
</dbReference>
<dbReference type="InterPro" id="IPR032675">
    <property type="entry name" value="LRR_dom_sf"/>
</dbReference>
<dbReference type="Proteomes" id="UP000079169">
    <property type="component" value="Unplaced"/>
</dbReference>
<evidence type="ECO:0000256" key="3">
    <source>
        <dbReference type="ARBA" id="ARBA00015004"/>
    </source>
</evidence>
<comment type="subcellular location">
    <subcellularLocation>
        <location evidence="1">Cytoplasm</location>
    </subcellularLocation>
</comment>
<keyword evidence="4" id="KW-0963">Cytoplasm</keyword>
<evidence type="ECO:0000256" key="4">
    <source>
        <dbReference type="ARBA" id="ARBA00022490"/>
    </source>
</evidence>
<proteinExistence type="inferred from homology"/>
<dbReference type="GO" id="GO:0005737">
    <property type="term" value="C:cytoplasm"/>
    <property type="evidence" value="ECO:0007669"/>
    <property type="project" value="UniProtKB-SubCell"/>
</dbReference>
<keyword evidence="7" id="KW-0143">Chaperone</keyword>
<dbReference type="InterPro" id="IPR001611">
    <property type="entry name" value="Leu-rich_rpt"/>
</dbReference>
<gene>
    <name evidence="11" type="primary">LOC103506514</name>
</gene>
<evidence type="ECO:0000256" key="8">
    <source>
        <dbReference type="ARBA" id="ARBA00030180"/>
    </source>
</evidence>
<name>A0A3Q0IMA9_DIACI</name>
<dbReference type="SUPFAM" id="SSF54236">
    <property type="entry name" value="Ubiquitin-like"/>
    <property type="match status" value="1"/>
</dbReference>
<dbReference type="Gene3D" id="2.30.30.190">
    <property type="entry name" value="CAP Gly-rich-like domain"/>
    <property type="match status" value="1"/>
</dbReference>
<protein>
    <recommendedName>
        <fullName evidence="3">Tubulin-specific chaperone E</fullName>
    </recommendedName>
    <alternativeName>
        <fullName evidence="8">Tubulin-folding cofactor E</fullName>
    </alternativeName>
</protein>
<keyword evidence="6" id="KW-0677">Repeat</keyword>
<reference evidence="11" key="1">
    <citation type="submission" date="2025-08" db="UniProtKB">
        <authorList>
            <consortium name="RefSeq"/>
        </authorList>
    </citation>
    <scope>IDENTIFICATION</scope>
</reference>
<dbReference type="Pfam" id="PF01302">
    <property type="entry name" value="CAP_GLY"/>
    <property type="match status" value="1"/>
</dbReference>
<dbReference type="KEGG" id="dci:103506514"/>
<keyword evidence="5" id="KW-0433">Leucine-rich repeat</keyword>
<dbReference type="PANTHER" id="PTHR18849">
    <property type="entry name" value="LEUCINE RICH REPEAT PROTEIN"/>
    <property type="match status" value="1"/>
</dbReference>
<comment type="similarity">
    <text evidence="2">Belongs to the TBCE family.</text>
</comment>
<dbReference type="InterPro" id="IPR044079">
    <property type="entry name" value="Ubl_TBCE"/>
</dbReference>
<keyword evidence="10" id="KW-1185">Reference proteome</keyword>
<accession>A0A3Q0IMA9</accession>
<dbReference type="InterPro" id="IPR000938">
    <property type="entry name" value="CAP-Gly_domain"/>
</dbReference>
<dbReference type="Gene3D" id="3.80.10.10">
    <property type="entry name" value="Ribonuclease Inhibitor"/>
    <property type="match status" value="2"/>
</dbReference>
<dbReference type="SUPFAM" id="SSF74924">
    <property type="entry name" value="Cap-Gly domain"/>
    <property type="match status" value="1"/>
</dbReference>
<feature type="domain" description="CAP-Gly" evidence="9">
    <location>
        <begin position="23"/>
        <end position="67"/>
    </location>
</feature>
<dbReference type="PROSITE" id="PS50245">
    <property type="entry name" value="CAP_GLY_2"/>
    <property type="match status" value="1"/>
</dbReference>
<evidence type="ECO:0000256" key="5">
    <source>
        <dbReference type="ARBA" id="ARBA00022614"/>
    </source>
</evidence>
<organism evidence="10 11">
    <name type="scientific">Diaphorina citri</name>
    <name type="common">Asian citrus psyllid</name>
    <dbReference type="NCBI Taxonomy" id="121845"/>
    <lineage>
        <taxon>Eukaryota</taxon>
        <taxon>Metazoa</taxon>
        <taxon>Ecdysozoa</taxon>
        <taxon>Arthropoda</taxon>
        <taxon>Hexapoda</taxon>
        <taxon>Insecta</taxon>
        <taxon>Pterygota</taxon>
        <taxon>Neoptera</taxon>
        <taxon>Paraneoptera</taxon>
        <taxon>Hemiptera</taxon>
        <taxon>Sternorrhyncha</taxon>
        <taxon>Psylloidea</taxon>
        <taxon>Psyllidae</taxon>
        <taxon>Diaphorininae</taxon>
        <taxon>Diaphorina</taxon>
    </lineage>
</organism>
<evidence type="ECO:0000259" key="9">
    <source>
        <dbReference type="PROSITE" id="PS50245"/>
    </source>
</evidence>
<dbReference type="PaxDb" id="121845-A0A3Q0IMA9"/>
<sequence length="436" mass="49772">MEDDIGLRVCDSEGHRGTIRYVGSVEGTQGVWYGIDWDSETRGKHDGSHNGVKYFWTHSTTSGSFMRRDKLNFGSSFMEALHRKYVETDNELTVRENVEEVKASINAPFLELVGFDQVHEEQNTNKLPIPNDTSGVMEQIFPQGHIHTLTLGNMGYIWADILKLLANFPVTCLKLPSNRITTLDSVPGMFSSLEELYLQENNIVDWGEVNALGSLPNLKYLNLASTNLRNIKLNKEGHYHEELLVLWDHISQLYYLPKLSSLRFTKNPILAEERVVSSREKTIARLGGLKLLNGSAIERQERQGSEYDYIKEFGAVWLDENRRGEFLEANPRYEYLVKLHGPPLKEESAPVKSRDIIQITFQSDGQTVKKKLPITLTTAKLVNFVQRMFRNSGNPSMFYTSEKNPSQRIELNSESLQEIGFYNLTEGDTIHVTFDD</sequence>
<dbReference type="InterPro" id="IPR029071">
    <property type="entry name" value="Ubiquitin-like_domsf"/>
</dbReference>
<dbReference type="PROSITE" id="PS00845">
    <property type="entry name" value="CAP_GLY_1"/>
    <property type="match status" value="1"/>
</dbReference>
<evidence type="ECO:0000313" key="11">
    <source>
        <dbReference type="RefSeq" id="XP_026677352.1"/>
    </source>
</evidence>
<dbReference type="PANTHER" id="PTHR18849:SF0">
    <property type="entry name" value="CILIA- AND FLAGELLA-ASSOCIATED PROTEIN 410-RELATED"/>
    <property type="match status" value="1"/>
</dbReference>
<dbReference type="Gene3D" id="3.10.20.90">
    <property type="entry name" value="Phosphatidylinositol 3-kinase Catalytic Subunit, Chain A, domain 1"/>
    <property type="match status" value="1"/>
</dbReference>
<evidence type="ECO:0000256" key="6">
    <source>
        <dbReference type="ARBA" id="ARBA00022737"/>
    </source>
</evidence>
<evidence type="ECO:0000313" key="10">
    <source>
        <dbReference type="Proteomes" id="UP000079169"/>
    </source>
</evidence>
<dbReference type="PROSITE" id="PS51450">
    <property type="entry name" value="LRR"/>
    <property type="match status" value="1"/>
</dbReference>